<protein>
    <submittedName>
        <fullName evidence="5">GntR family transcriptional regulator</fullName>
    </submittedName>
</protein>
<dbReference type="PRINTS" id="PR00035">
    <property type="entry name" value="HTHGNTR"/>
</dbReference>
<dbReference type="InterPro" id="IPR050679">
    <property type="entry name" value="Bact_HTH_transcr_reg"/>
</dbReference>
<evidence type="ECO:0000313" key="6">
    <source>
        <dbReference type="Proteomes" id="UP001596158"/>
    </source>
</evidence>
<organism evidence="5 6">
    <name type="scientific">Weissella sagaensis</name>
    <dbReference type="NCBI Taxonomy" id="2559928"/>
    <lineage>
        <taxon>Bacteria</taxon>
        <taxon>Bacillati</taxon>
        <taxon>Bacillota</taxon>
        <taxon>Bacilli</taxon>
        <taxon>Lactobacillales</taxon>
        <taxon>Lactobacillaceae</taxon>
        <taxon>Weissella</taxon>
    </lineage>
</organism>
<dbReference type="PANTHER" id="PTHR44846">
    <property type="entry name" value="MANNOSYL-D-GLYCERATE TRANSPORT/METABOLISM SYSTEM REPRESSOR MNGR-RELATED"/>
    <property type="match status" value="1"/>
</dbReference>
<dbReference type="InterPro" id="IPR011663">
    <property type="entry name" value="UTRA"/>
</dbReference>
<dbReference type="InterPro" id="IPR028978">
    <property type="entry name" value="Chorismate_lyase_/UTRA_dom_sf"/>
</dbReference>
<evidence type="ECO:0000256" key="2">
    <source>
        <dbReference type="ARBA" id="ARBA00023125"/>
    </source>
</evidence>
<reference evidence="6" key="1">
    <citation type="journal article" date="2019" name="Int. J. Syst. Evol. Microbiol.">
        <title>The Global Catalogue of Microorganisms (GCM) 10K type strain sequencing project: providing services to taxonomists for standard genome sequencing and annotation.</title>
        <authorList>
            <consortium name="The Broad Institute Genomics Platform"/>
            <consortium name="The Broad Institute Genome Sequencing Center for Infectious Disease"/>
            <person name="Wu L."/>
            <person name="Ma J."/>
        </authorList>
    </citation>
    <scope>NUCLEOTIDE SEQUENCE [LARGE SCALE GENOMIC DNA]</scope>
    <source>
        <strain evidence="6">CCM 8924</strain>
    </source>
</reference>
<evidence type="ECO:0000256" key="1">
    <source>
        <dbReference type="ARBA" id="ARBA00023015"/>
    </source>
</evidence>
<dbReference type="EMBL" id="JBHSSG010000013">
    <property type="protein sequence ID" value="MFC6179315.1"/>
    <property type="molecule type" value="Genomic_DNA"/>
</dbReference>
<keyword evidence="1" id="KW-0805">Transcription regulation</keyword>
<dbReference type="SUPFAM" id="SSF64288">
    <property type="entry name" value="Chorismate lyase-like"/>
    <property type="match status" value="1"/>
</dbReference>
<accession>A0ABW1RV50</accession>
<keyword evidence="3" id="KW-0804">Transcription</keyword>
<proteinExistence type="predicted"/>
<dbReference type="Pfam" id="PF00392">
    <property type="entry name" value="GntR"/>
    <property type="match status" value="1"/>
</dbReference>
<dbReference type="Gene3D" id="3.40.1410.10">
    <property type="entry name" value="Chorismate lyase-like"/>
    <property type="match status" value="1"/>
</dbReference>
<sequence length="236" mass="27000">MVEEYIRLLIKNGEDGQGLPSQRDIAEKLEVSRTTVKSALLHLQNEGQITSQSRRGIQINKKKDVNLLSMSSLSDELAGENITIEHMDSRLVSVPKNLRDFFGDSLKNIAEIKRIRYRNGVPFSYEITNIDENKFSDITQVNLTNKSLYRVLKESYNTVPVYGFENISATLATDEIRMHLDVAEKTPLYIVESFNFAKSDQPVEHTVQYLSGENFKYHFMAKDILGYQKEANDDIV</sequence>
<dbReference type="PROSITE" id="PS50949">
    <property type="entry name" value="HTH_GNTR"/>
    <property type="match status" value="1"/>
</dbReference>
<dbReference type="Pfam" id="PF07702">
    <property type="entry name" value="UTRA"/>
    <property type="match status" value="1"/>
</dbReference>
<keyword evidence="6" id="KW-1185">Reference proteome</keyword>
<dbReference type="InterPro" id="IPR000524">
    <property type="entry name" value="Tscrpt_reg_HTH_GntR"/>
</dbReference>
<dbReference type="Proteomes" id="UP001596158">
    <property type="component" value="Unassembled WGS sequence"/>
</dbReference>
<dbReference type="Gene3D" id="1.10.10.10">
    <property type="entry name" value="Winged helix-like DNA-binding domain superfamily/Winged helix DNA-binding domain"/>
    <property type="match status" value="1"/>
</dbReference>
<dbReference type="InterPro" id="IPR036390">
    <property type="entry name" value="WH_DNA-bd_sf"/>
</dbReference>
<evidence type="ECO:0000313" key="5">
    <source>
        <dbReference type="EMBL" id="MFC6179315.1"/>
    </source>
</evidence>
<dbReference type="SMART" id="SM00345">
    <property type="entry name" value="HTH_GNTR"/>
    <property type="match status" value="1"/>
</dbReference>
<feature type="domain" description="HTH gntR-type" evidence="4">
    <location>
        <begin position="1"/>
        <end position="62"/>
    </location>
</feature>
<dbReference type="CDD" id="cd07377">
    <property type="entry name" value="WHTH_GntR"/>
    <property type="match status" value="1"/>
</dbReference>
<dbReference type="SUPFAM" id="SSF46785">
    <property type="entry name" value="Winged helix' DNA-binding domain"/>
    <property type="match status" value="1"/>
</dbReference>
<gene>
    <name evidence="5" type="ORF">ACFQGR_08000</name>
</gene>
<dbReference type="RefSeq" id="WP_052348371.1">
    <property type="nucleotide sequence ID" value="NZ_BJDT01000001.1"/>
</dbReference>
<evidence type="ECO:0000259" key="4">
    <source>
        <dbReference type="PROSITE" id="PS50949"/>
    </source>
</evidence>
<name>A0ABW1RV50_9LACO</name>
<dbReference type="SMART" id="SM00866">
    <property type="entry name" value="UTRA"/>
    <property type="match status" value="1"/>
</dbReference>
<dbReference type="PANTHER" id="PTHR44846:SF17">
    <property type="entry name" value="GNTR-FAMILY TRANSCRIPTIONAL REGULATOR"/>
    <property type="match status" value="1"/>
</dbReference>
<comment type="caution">
    <text evidence="5">The sequence shown here is derived from an EMBL/GenBank/DDBJ whole genome shotgun (WGS) entry which is preliminary data.</text>
</comment>
<dbReference type="InterPro" id="IPR036388">
    <property type="entry name" value="WH-like_DNA-bd_sf"/>
</dbReference>
<keyword evidence="2" id="KW-0238">DNA-binding</keyword>
<evidence type="ECO:0000256" key="3">
    <source>
        <dbReference type="ARBA" id="ARBA00023163"/>
    </source>
</evidence>